<dbReference type="Pfam" id="PF05159">
    <property type="entry name" value="Capsule_synth"/>
    <property type="match status" value="1"/>
</dbReference>
<proteinExistence type="predicted"/>
<dbReference type="EMBL" id="VWNA01000003">
    <property type="protein sequence ID" value="MQT15178.1"/>
    <property type="molecule type" value="Genomic_DNA"/>
</dbReference>
<dbReference type="InterPro" id="IPR007833">
    <property type="entry name" value="Capsule_polysaccharide_synth"/>
</dbReference>
<dbReference type="CDD" id="cd16441">
    <property type="entry name" value="beta_Kdo_transferase_KpsS"/>
    <property type="match status" value="1"/>
</dbReference>
<reference evidence="1 2" key="1">
    <citation type="submission" date="2019-09" db="EMBL/GenBank/DDBJ databases">
        <title>Segnochrobactrum spirostomi gen. nov., sp. nov., isolated from the ciliate Spirostomum cf. yagiui and description of a novel family, Segnochrobactraceae fam. nov. within the order Rhizobiales of the class Alphaproteobacteria.</title>
        <authorList>
            <person name="Akter S."/>
            <person name="Shazib S.U.A."/>
            <person name="Shin M.K."/>
        </authorList>
    </citation>
    <scope>NUCLEOTIDE SEQUENCE [LARGE SCALE GENOMIC DNA]</scope>
    <source>
        <strain evidence="1 2">Sp-1</strain>
    </source>
</reference>
<keyword evidence="2" id="KW-1185">Reference proteome</keyword>
<evidence type="ECO:0000313" key="1">
    <source>
        <dbReference type="EMBL" id="MQT15178.1"/>
    </source>
</evidence>
<dbReference type="Proteomes" id="UP000332515">
    <property type="component" value="Unassembled WGS sequence"/>
</dbReference>
<comment type="caution">
    <text evidence="1">The sequence shown here is derived from an EMBL/GenBank/DDBJ whole genome shotgun (WGS) entry which is preliminary data.</text>
</comment>
<sequence>MPKRDVPPSRRPRPMGWMLPVSGRGRERILFLMGPPSIFWRELSFALEEGGHSVFKINLNLGDAIWWRRRGAVAFRGRFARWEAFLDRFVADYGITQILYYADRQPYHIVAQRVAKRRGIDAFVLENGYLRPDWITLERNGMSLYSHFPSNPEQIRALAEKFPELNLSIQYRHGFVIEMASEICYNFLARFYRFSYPLFRSGAYYNPFVEYFPGVVYKISARRREAVARRIVGTLSAARRPFYLCPLQLQSDKQVLENSPFRHITAFIEQVIASFAAYAPADSVLLFKEHPHDNGVEKWARRIGQIAMRFGIGERVEFIGGGDLGEILRHARGCVLVNSTVGLYALRAEVPTKALGTAIYDVPGLTDQRSLDDFWSDPSPVDMELLHALLRVMSGTVQVKGSFYDPVGRAAAIEEIVGRLGLGRVNGVADAGCAPRLPGACKGGKHDVW</sequence>
<name>A0A6A7YB09_9HYPH</name>
<organism evidence="1 2">
    <name type="scientific">Segnochrobactrum spirostomi</name>
    <dbReference type="NCBI Taxonomy" id="2608987"/>
    <lineage>
        <taxon>Bacteria</taxon>
        <taxon>Pseudomonadati</taxon>
        <taxon>Pseudomonadota</taxon>
        <taxon>Alphaproteobacteria</taxon>
        <taxon>Hyphomicrobiales</taxon>
        <taxon>Segnochrobactraceae</taxon>
        <taxon>Segnochrobactrum</taxon>
    </lineage>
</organism>
<dbReference type="GO" id="GO:0000271">
    <property type="term" value="P:polysaccharide biosynthetic process"/>
    <property type="evidence" value="ECO:0007669"/>
    <property type="project" value="InterPro"/>
</dbReference>
<accession>A0A6A7YB09</accession>
<protein>
    <submittedName>
        <fullName evidence="1">Capsular biosynthesis protein</fullName>
    </submittedName>
</protein>
<gene>
    <name evidence="1" type="ORF">F0357_21460</name>
</gene>
<evidence type="ECO:0000313" key="2">
    <source>
        <dbReference type="Proteomes" id="UP000332515"/>
    </source>
</evidence>
<dbReference type="AlphaFoldDB" id="A0A6A7YB09"/>
<dbReference type="GO" id="GO:0015774">
    <property type="term" value="P:polysaccharide transport"/>
    <property type="evidence" value="ECO:0007669"/>
    <property type="project" value="InterPro"/>
</dbReference>